<feature type="region of interest" description="Disordered" evidence="1">
    <location>
        <begin position="1"/>
        <end position="35"/>
    </location>
</feature>
<feature type="compositionally biased region" description="Low complexity" evidence="1">
    <location>
        <begin position="17"/>
        <end position="31"/>
    </location>
</feature>
<evidence type="ECO:0000313" key="2">
    <source>
        <dbReference type="EMBL" id="KAK0956104.1"/>
    </source>
</evidence>
<organism evidence="2 3">
    <name type="scientific">Friedmanniomyces endolithicus</name>
    <dbReference type="NCBI Taxonomy" id="329885"/>
    <lineage>
        <taxon>Eukaryota</taxon>
        <taxon>Fungi</taxon>
        <taxon>Dikarya</taxon>
        <taxon>Ascomycota</taxon>
        <taxon>Pezizomycotina</taxon>
        <taxon>Dothideomycetes</taxon>
        <taxon>Dothideomycetidae</taxon>
        <taxon>Mycosphaerellales</taxon>
        <taxon>Teratosphaeriaceae</taxon>
        <taxon>Friedmanniomyces</taxon>
    </lineage>
</organism>
<protein>
    <submittedName>
        <fullName evidence="2">Uncharacterized protein</fullName>
    </submittedName>
</protein>
<reference evidence="2" key="1">
    <citation type="submission" date="2023-06" db="EMBL/GenBank/DDBJ databases">
        <title>Black Yeasts Isolated from many extreme environments.</title>
        <authorList>
            <person name="Coleine C."/>
            <person name="Stajich J.E."/>
            <person name="Selbmann L."/>
        </authorList>
    </citation>
    <scope>NUCLEOTIDE SEQUENCE</scope>
    <source>
        <strain evidence="2">CCFEE 5200</strain>
    </source>
</reference>
<comment type="caution">
    <text evidence="2">The sequence shown here is derived from an EMBL/GenBank/DDBJ whole genome shotgun (WGS) entry which is preliminary data.</text>
</comment>
<keyword evidence="3" id="KW-1185">Reference proteome</keyword>
<feature type="compositionally biased region" description="Polar residues" evidence="1">
    <location>
        <begin position="1"/>
        <end position="11"/>
    </location>
</feature>
<name>A0AAN6JZ59_9PEZI</name>
<dbReference type="Proteomes" id="UP001175353">
    <property type="component" value="Unassembled WGS sequence"/>
</dbReference>
<gene>
    <name evidence="2" type="ORF">LTR91_022539</name>
</gene>
<evidence type="ECO:0000256" key="1">
    <source>
        <dbReference type="SAM" id="MobiDB-lite"/>
    </source>
</evidence>
<proteinExistence type="predicted"/>
<dbReference type="AlphaFoldDB" id="A0AAN6JZ59"/>
<sequence>MASLTNNNNAMEMQYKPAEPMQASPSSAAQSVDSHRLRIPAAAPEERADLLGDEGWRDFAYVFSTLPMYPARRRRALGR</sequence>
<dbReference type="EMBL" id="JAUJLE010000447">
    <property type="protein sequence ID" value="KAK0956104.1"/>
    <property type="molecule type" value="Genomic_DNA"/>
</dbReference>
<accession>A0AAN6JZ59</accession>
<evidence type="ECO:0000313" key="3">
    <source>
        <dbReference type="Proteomes" id="UP001175353"/>
    </source>
</evidence>